<feature type="transmembrane region" description="Helical" evidence="1">
    <location>
        <begin position="424"/>
        <end position="440"/>
    </location>
</feature>
<feature type="transmembrane region" description="Helical" evidence="1">
    <location>
        <begin position="360"/>
        <end position="385"/>
    </location>
</feature>
<dbReference type="RefSeq" id="WP_306886254.1">
    <property type="nucleotide sequence ID" value="NZ_JAUSUL010000002.1"/>
</dbReference>
<protein>
    <submittedName>
        <fullName evidence="2">Uncharacterized protein</fullName>
    </submittedName>
</protein>
<evidence type="ECO:0000313" key="3">
    <source>
        <dbReference type="Proteomes" id="UP001229244"/>
    </source>
</evidence>
<accession>A0AAE3VPH2</accession>
<evidence type="ECO:0000313" key="2">
    <source>
        <dbReference type="EMBL" id="MDQ0316434.1"/>
    </source>
</evidence>
<feature type="transmembrane region" description="Helical" evidence="1">
    <location>
        <begin position="320"/>
        <end position="339"/>
    </location>
</feature>
<keyword evidence="3" id="KW-1185">Reference proteome</keyword>
<dbReference type="AlphaFoldDB" id="A0AAE3VPH2"/>
<feature type="transmembrane region" description="Helical" evidence="1">
    <location>
        <begin position="158"/>
        <end position="178"/>
    </location>
</feature>
<feature type="transmembrane region" description="Helical" evidence="1">
    <location>
        <begin position="246"/>
        <end position="267"/>
    </location>
</feature>
<feature type="transmembrane region" description="Helical" evidence="1">
    <location>
        <begin position="12"/>
        <end position="31"/>
    </location>
</feature>
<organism evidence="2 3">
    <name type="scientific">Amorphus orientalis</name>
    <dbReference type="NCBI Taxonomy" id="649198"/>
    <lineage>
        <taxon>Bacteria</taxon>
        <taxon>Pseudomonadati</taxon>
        <taxon>Pseudomonadota</taxon>
        <taxon>Alphaproteobacteria</taxon>
        <taxon>Hyphomicrobiales</taxon>
        <taxon>Amorphaceae</taxon>
        <taxon>Amorphus</taxon>
    </lineage>
</organism>
<sequence length="568" mass="60647">MSEAQPRRPVLEIILVAVVLLAGLALLYGNALQAGLPRVSGDLYDGRIYIAVLEHWFGVVSGDHSPLSPPYFYPYPYTLSFGDGLVVAGLIYAVPRAVGFDPFVSYEISNAVICSIGFVGAYAVARRLLGVSIVFALFAALVALLANSLTIRSVHAQLLFAAFFPIGILLVWPLFLGLTSSGGRSPRSTGTMLAAVGAVVFFFVWAMTSFYSLFAFVLFTLVVMATAMIADPALRGRVWQALRRPSPALIVLAAGFAVAAVAVFALYSQSGHSGHSVSGMWHGARPVIELINVGGSNWIWGDLMGPLMGLSETANPNDPYGFSPVFLAAFLLCTVWLVIACRRDRPTVDGAGADRRVLALGLAAGAVVLGLCAVRIGGFALFQPLFVAIPGGSAIRLPVRFLLFAGPVVALVTAYGLDAAARRGWVPALAAVAVAVFILLEQGHDESTLRLDRHAEQAFLESVPEPPEGCRSFYVYEPRVGPFGNEAMDRYYSHGVDAMLLGSYLRLPTVNGMATFTPVGWTLAGPFEPDYLDRVAAYAERHGISDGQCGLSLKESRWVEGVPGQATR</sequence>
<name>A0AAE3VPH2_9HYPH</name>
<keyword evidence="1" id="KW-1133">Transmembrane helix</keyword>
<dbReference type="EMBL" id="JAUSUL010000002">
    <property type="protein sequence ID" value="MDQ0316434.1"/>
    <property type="molecule type" value="Genomic_DNA"/>
</dbReference>
<evidence type="ECO:0000256" key="1">
    <source>
        <dbReference type="SAM" id="Phobius"/>
    </source>
</evidence>
<keyword evidence="1" id="KW-0472">Membrane</keyword>
<gene>
    <name evidence="2" type="ORF">J2S73_002891</name>
</gene>
<reference evidence="2" key="1">
    <citation type="submission" date="2023-07" db="EMBL/GenBank/DDBJ databases">
        <title>Genomic Encyclopedia of Type Strains, Phase IV (KMG-IV): sequencing the most valuable type-strain genomes for metagenomic binning, comparative biology and taxonomic classification.</title>
        <authorList>
            <person name="Goeker M."/>
        </authorList>
    </citation>
    <scope>NUCLEOTIDE SEQUENCE</scope>
    <source>
        <strain evidence="2">DSM 21202</strain>
    </source>
</reference>
<feature type="transmembrane region" description="Helical" evidence="1">
    <location>
        <begin position="397"/>
        <end position="417"/>
    </location>
</feature>
<dbReference type="Proteomes" id="UP001229244">
    <property type="component" value="Unassembled WGS sequence"/>
</dbReference>
<proteinExistence type="predicted"/>
<feature type="transmembrane region" description="Helical" evidence="1">
    <location>
        <begin position="213"/>
        <end position="234"/>
    </location>
</feature>
<feature type="transmembrane region" description="Helical" evidence="1">
    <location>
        <begin position="128"/>
        <end position="146"/>
    </location>
</feature>
<keyword evidence="1" id="KW-0812">Transmembrane</keyword>
<feature type="transmembrane region" description="Helical" evidence="1">
    <location>
        <begin position="75"/>
        <end position="94"/>
    </location>
</feature>
<comment type="caution">
    <text evidence="2">The sequence shown here is derived from an EMBL/GenBank/DDBJ whole genome shotgun (WGS) entry which is preliminary data.</text>
</comment>